<reference evidence="3" key="1">
    <citation type="submission" date="2020-10" db="EMBL/GenBank/DDBJ databases">
        <authorList>
            <person name="Muller C M."/>
        </authorList>
    </citation>
    <scope>NUCLEOTIDE SEQUENCE</scope>
    <source>
        <strain evidence="3">THUN-12</strain>
    </source>
</reference>
<feature type="signal peptide" evidence="1">
    <location>
        <begin position="1"/>
        <end position="21"/>
    </location>
</feature>
<protein>
    <submittedName>
        <fullName evidence="2">BgTH12-06225</fullName>
    </submittedName>
    <submittedName>
        <fullName evidence="3">BgTH12-06227</fullName>
    </submittedName>
</protein>
<evidence type="ECO:0000313" key="3">
    <source>
        <dbReference type="EMBL" id="CAD6500517.1"/>
    </source>
</evidence>
<sequence length="124" mass="13479">MISRLFLLSIFLGLFISENAAVYVCPGVKRVSDSDVRARADAIYALGESLDSQRAGQREYGGIKFIGRKGSGYFAYEGVLDPHERSDKVYKVQVEHPSQEAFLLEITQGSGSSTGVNCGHYPGA</sequence>
<comment type="caution">
    <text evidence="3">The sequence shown here is derived from an EMBL/GenBank/DDBJ whole genome shotgun (WGS) entry which is preliminary data.</text>
</comment>
<proteinExistence type="predicted"/>
<dbReference type="EMBL" id="CAJHIT010000004">
    <property type="protein sequence ID" value="CAD6500517.1"/>
    <property type="molecule type" value="Genomic_DNA"/>
</dbReference>
<evidence type="ECO:0000313" key="2">
    <source>
        <dbReference type="EMBL" id="CAD6500515.1"/>
    </source>
</evidence>
<name>A0A9W4CY58_BLUGR</name>
<organism evidence="3 4">
    <name type="scientific">Blumeria graminis f. sp. triticale</name>
    <dbReference type="NCBI Taxonomy" id="1689686"/>
    <lineage>
        <taxon>Eukaryota</taxon>
        <taxon>Fungi</taxon>
        <taxon>Dikarya</taxon>
        <taxon>Ascomycota</taxon>
        <taxon>Pezizomycotina</taxon>
        <taxon>Leotiomycetes</taxon>
        <taxon>Erysiphales</taxon>
        <taxon>Erysiphaceae</taxon>
        <taxon>Blumeria</taxon>
    </lineage>
</organism>
<keyword evidence="1" id="KW-0732">Signal</keyword>
<evidence type="ECO:0000313" key="4">
    <source>
        <dbReference type="Proteomes" id="UP000683417"/>
    </source>
</evidence>
<gene>
    <name evidence="2" type="ORF">BGTH12_LOCUS1873</name>
    <name evidence="3" type="ORF">BGTH12_LOCUS1875</name>
</gene>
<accession>A0A9W4CY58</accession>
<dbReference type="EMBL" id="CAJHIT010000004">
    <property type="protein sequence ID" value="CAD6500515.1"/>
    <property type="molecule type" value="Genomic_DNA"/>
</dbReference>
<dbReference type="AlphaFoldDB" id="A0A9W4CY58"/>
<dbReference type="Proteomes" id="UP000683417">
    <property type="component" value="Unassembled WGS sequence"/>
</dbReference>
<evidence type="ECO:0000256" key="1">
    <source>
        <dbReference type="SAM" id="SignalP"/>
    </source>
</evidence>
<feature type="chain" id="PRO_5042786520" evidence="1">
    <location>
        <begin position="22"/>
        <end position="124"/>
    </location>
</feature>